<reference evidence="1 2" key="1">
    <citation type="submission" date="2017-12" db="EMBL/GenBank/DDBJ databases">
        <title>Comparative genomics of Botrytis spp.</title>
        <authorList>
            <person name="Valero-Jimenez C.A."/>
            <person name="Tapia P."/>
            <person name="Veloso J."/>
            <person name="Silva-Moreno E."/>
            <person name="Staats M."/>
            <person name="Valdes J.H."/>
            <person name="Van Kan J.A.L."/>
        </authorList>
    </citation>
    <scope>NUCLEOTIDE SEQUENCE [LARGE SCALE GENOMIC DNA]</scope>
    <source>
        <strain evidence="1 2">Be9601</strain>
    </source>
</reference>
<organism evidence="1 2">
    <name type="scientific">Botrytis elliptica</name>
    <dbReference type="NCBI Taxonomy" id="278938"/>
    <lineage>
        <taxon>Eukaryota</taxon>
        <taxon>Fungi</taxon>
        <taxon>Dikarya</taxon>
        <taxon>Ascomycota</taxon>
        <taxon>Pezizomycotina</taxon>
        <taxon>Leotiomycetes</taxon>
        <taxon>Helotiales</taxon>
        <taxon>Sclerotiniaceae</taxon>
        <taxon>Botrytis</taxon>
    </lineage>
</organism>
<name>A0A4Z1JKU6_9HELO</name>
<proteinExistence type="predicted"/>
<protein>
    <submittedName>
        <fullName evidence="1">Uncharacterized protein</fullName>
    </submittedName>
</protein>
<sequence>MEYFHGQEACPADNRLFWDNFDMIDFIVKATYVKWQSRSSMLAENTQPAHLGPVKPREVLLGTIATFY</sequence>
<accession>A0A4Z1JKU6</accession>
<dbReference type="AlphaFoldDB" id="A0A4Z1JKU6"/>
<dbReference type="Proteomes" id="UP000297229">
    <property type="component" value="Unassembled WGS sequence"/>
</dbReference>
<comment type="caution">
    <text evidence="1">The sequence shown here is derived from an EMBL/GenBank/DDBJ whole genome shotgun (WGS) entry which is preliminary data.</text>
</comment>
<keyword evidence="2" id="KW-1185">Reference proteome</keyword>
<dbReference type="EMBL" id="PQXM01000295">
    <property type="protein sequence ID" value="TGO74238.1"/>
    <property type="molecule type" value="Genomic_DNA"/>
</dbReference>
<evidence type="ECO:0000313" key="2">
    <source>
        <dbReference type="Proteomes" id="UP000297229"/>
    </source>
</evidence>
<evidence type="ECO:0000313" key="1">
    <source>
        <dbReference type="EMBL" id="TGO74238.1"/>
    </source>
</evidence>
<gene>
    <name evidence="1" type="ORF">BELL_0297g00020</name>
</gene>